<dbReference type="InterPro" id="IPR019007">
    <property type="entry name" value="Wbp11/ELF5/Saf1_N"/>
</dbReference>
<evidence type="ECO:0000313" key="4">
    <source>
        <dbReference type="Proteomes" id="UP000235371"/>
    </source>
</evidence>
<feature type="region of interest" description="Disordered" evidence="1">
    <location>
        <begin position="254"/>
        <end position="294"/>
    </location>
</feature>
<proteinExistence type="predicted"/>
<dbReference type="GO" id="GO:0006396">
    <property type="term" value="P:RNA processing"/>
    <property type="evidence" value="ECO:0007669"/>
    <property type="project" value="InterPro"/>
</dbReference>
<feature type="region of interest" description="Disordered" evidence="1">
    <location>
        <begin position="1"/>
        <end position="48"/>
    </location>
</feature>
<sequence length="294" mass="32162">MPKEKSINPAQAQRKAEKAKAIKKGKAEAASRRNEKLARRNPDRLQKQLDELKAIQTSGGTLTSHEKTVLEGLERDLKAVRKARESLGDAAPKFGSGERRDGGNRGGREGRGGGVLGKRRRDDESSSGEDVPEDVKWIPMPRDTPPPIPKEVLDKWYQKRRERMARDNAGRGTNANMMPLGDNERRVGYADGAPEKAAAPKVEAQTVYEAKPVIRDLRKEAVSFVPAAVRAKLDKSKGVGGLVEPEEMDNLEKAGYMGASKKSGNVEADEGDEAYPAQRGPRAAMVEEIEDEDG</sequence>
<dbReference type="AlphaFoldDB" id="A0A2J6SVF5"/>
<feature type="region of interest" description="Disordered" evidence="1">
    <location>
        <begin position="164"/>
        <end position="188"/>
    </location>
</feature>
<dbReference type="GeneID" id="36594092"/>
<keyword evidence="4" id="KW-1185">Reference proteome</keyword>
<feature type="compositionally biased region" description="Basic and acidic residues" evidence="1">
    <location>
        <begin position="14"/>
        <end position="48"/>
    </location>
</feature>
<name>A0A2J6SVF5_9HELO</name>
<protein>
    <recommendedName>
        <fullName evidence="2">Wbp11/ELF5/Saf1 N-terminal domain-containing protein</fullName>
    </recommendedName>
</protein>
<accession>A0A2J6SVF5</accession>
<organism evidence="3 4">
    <name type="scientific">Hyaloscypha bicolor E</name>
    <dbReference type="NCBI Taxonomy" id="1095630"/>
    <lineage>
        <taxon>Eukaryota</taxon>
        <taxon>Fungi</taxon>
        <taxon>Dikarya</taxon>
        <taxon>Ascomycota</taxon>
        <taxon>Pezizomycotina</taxon>
        <taxon>Leotiomycetes</taxon>
        <taxon>Helotiales</taxon>
        <taxon>Hyaloscyphaceae</taxon>
        <taxon>Hyaloscypha</taxon>
        <taxon>Hyaloscypha bicolor</taxon>
    </lineage>
</organism>
<dbReference type="InParanoid" id="A0A2J6SVF5"/>
<feature type="domain" description="Wbp11/ELF5/Saf1 N-terminal" evidence="2">
    <location>
        <begin position="4"/>
        <end position="82"/>
    </location>
</feature>
<dbReference type="EMBL" id="KZ613859">
    <property type="protein sequence ID" value="PMD54760.1"/>
    <property type="molecule type" value="Genomic_DNA"/>
</dbReference>
<evidence type="ECO:0000256" key="1">
    <source>
        <dbReference type="SAM" id="MobiDB-lite"/>
    </source>
</evidence>
<evidence type="ECO:0000259" key="2">
    <source>
        <dbReference type="Pfam" id="PF09429"/>
    </source>
</evidence>
<dbReference type="STRING" id="1095630.A0A2J6SVF5"/>
<dbReference type="RefSeq" id="XP_024731664.1">
    <property type="nucleotide sequence ID" value="XM_024886015.1"/>
</dbReference>
<feature type="region of interest" description="Disordered" evidence="1">
    <location>
        <begin position="83"/>
        <end position="151"/>
    </location>
</feature>
<reference evidence="3 4" key="1">
    <citation type="submission" date="2016-04" db="EMBL/GenBank/DDBJ databases">
        <title>A degradative enzymes factory behind the ericoid mycorrhizal symbiosis.</title>
        <authorList>
            <consortium name="DOE Joint Genome Institute"/>
            <person name="Martino E."/>
            <person name="Morin E."/>
            <person name="Grelet G."/>
            <person name="Kuo A."/>
            <person name="Kohler A."/>
            <person name="Daghino S."/>
            <person name="Barry K."/>
            <person name="Choi C."/>
            <person name="Cichocki N."/>
            <person name="Clum A."/>
            <person name="Copeland A."/>
            <person name="Hainaut M."/>
            <person name="Haridas S."/>
            <person name="Labutti K."/>
            <person name="Lindquist E."/>
            <person name="Lipzen A."/>
            <person name="Khouja H.-R."/>
            <person name="Murat C."/>
            <person name="Ohm R."/>
            <person name="Olson A."/>
            <person name="Spatafora J."/>
            <person name="Veneault-Fourrey C."/>
            <person name="Henrissat B."/>
            <person name="Grigoriev I."/>
            <person name="Martin F."/>
            <person name="Perotto S."/>
        </authorList>
    </citation>
    <scope>NUCLEOTIDE SEQUENCE [LARGE SCALE GENOMIC DNA]</scope>
    <source>
        <strain evidence="3 4">E</strain>
    </source>
</reference>
<feature type="compositionally biased region" description="Basic and acidic residues" evidence="1">
    <location>
        <begin position="96"/>
        <end position="111"/>
    </location>
</feature>
<evidence type="ECO:0000313" key="3">
    <source>
        <dbReference type="EMBL" id="PMD54760.1"/>
    </source>
</evidence>
<gene>
    <name evidence="3" type="ORF">K444DRAFT_655507</name>
</gene>
<dbReference type="OrthoDB" id="5597581at2759"/>
<dbReference type="Proteomes" id="UP000235371">
    <property type="component" value="Unassembled WGS sequence"/>
</dbReference>
<dbReference type="Pfam" id="PF09429">
    <property type="entry name" value="Wbp11"/>
    <property type="match status" value="1"/>
</dbReference>